<accession>A0ABR8DGB2</accession>
<gene>
    <name evidence="2" type="ORF">H6G83_32330</name>
</gene>
<keyword evidence="3" id="KW-1185">Reference proteome</keyword>
<name>A0ABR8DGB2_9NOST</name>
<dbReference type="EMBL" id="JACJSG010000074">
    <property type="protein sequence ID" value="MBD2505237.1"/>
    <property type="molecule type" value="Genomic_DNA"/>
</dbReference>
<dbReference type="Proteomes" id="UP000661112">
    <property type="component" value="Unassembled WGS sequence"/>
</dbReference>
<proteinExistence type="predicted"/>
<reference evidence="2 3" key="1">
    <citation type="journal article" date="2020" name="ISME J.">
        <title>Comparative genomics reveals insights into cyanobacterial evolution and habitat adaptation.</title>
        <authorList>
            <person name="Chen M.Y."/>
            <person name="Teng W.K."/>
            <person name="Zhao L."/>
            <person name="Hu C.X."/>
            <person name="Zhou Y.K."/>
            <person name="Han B.P."/>
            <person name="Song L.R."/>
            <person name="Shu W.S."/>
        </authorList>
    </citation>
    <scope>NUCLEOTIDE SEQUENCE [LARGE SCALE GENOMIC DNA]</scope>
    <source>
        <strain evidence="2 3">FACHB-119</strain>
    </source>
</reference>
<evidence type="ECO:0000313" key="2">
    <source>
        <dbReference type="EMBL" id="MBD2505237.1"/>
    </source>
</evidence>
<comment type="caution">
    <text evidence="2">The sequence shown here is derived from an EMBL/GenBank/DDBJ whole genome shotgun (WGS) entry which is preliminary data.</text>
</comment>
<protein>
    <submittedName>
        <fullName evidence="2">Uncharacterized protein</fullName>
    </submittedName>
</protein>
<evidence type="ECO:0000313" key="3">
    <source>
        <dbReference type="Proteomes" id="UP000661112"/>
    </source>
</evidence>
<sequence>MKPMIKKSDLRIIKKTIAPQSPLPPVEPADDIDDFVDAVSPSFDEQPDLAPQTSATDTYKPHTPVADYPLVRSVGNSGWQVSDIWRDLRVDAFCD</sequence>
<organism evidence="2 3">
    <name type="scientific">Anabaena azotica FACHB-119</name>
    <dbReference type="NCBI Taxonomy" id="947527"/>
    <lineage>
        <taxon>Bacteria</taxon>
        <taxon>Bacillati</taxon>
        <taxon>Cyanobacteriota</taxon>
        <taxon>Cyanophyceae</taxon>
        <taxon>Nostocales</taxon>
        <taxon>Nostocaceae</taxon>
        <taxon>Anabaena</taxon>
        <taxon>Anabaena azotica</taxon>
    </lineage>
</organism>
<feature type="region of interest" description="Disordered" evidence="1">
    <location>
        <begin position="42"/>
        <end position="61"/>
    </location>
</feature>
<dbReference type="RefSeq" id="WP_190479848.1">
    <property type="nucleotide sequence ID" value="NZ_JACJSG010000074.1"/>
</dbReference>
<evidence type="ECO:0000256" key="1">
    <source>
        <dbReference type="SAM" id="MobiDB-lite"/>
    </source>
</evidence>